<name>J3PEW8_GAET3</name>
<dbReference type="eggNOG" id="ENOG502RERH">
    <property type="taxonomic scope" value="Eukaryota"/>
</dbReference>
<evidence type="ECO:0000313" key="4">
    <source>
        <dbReference type="Proteomes" id="UP000006039"/>
    </source>
</evidence>
<reference evidence="4" key="1">
    <citation type="submission" date="2010-07" db="EMBL/GenBank/DDBJ databases">
        <title>The genome sequence of Gaeumannomyces graminis var. tritici strain R3-111a-1.</title>
        <authorList>
            <consortium name="The Broad Institute Genome Sequencing Platform"/>
            <person name="Ma L.-J."/>
            <person name="Dead R."/>
            <person name="Young S."/>
            <person name="Zeng Q."/>
            <person name="Koehrsen M."/>
            <person name="Alvarado L."/>
            <person name="Berlin A."/>
            <person name="Chapman S.B."/>
            <person name="Chen Z."/>
            <person name="Freedman E."/>
            <person name="Gellesch M."/>
            <person name="Goldberg J."/>
            <person name="Griggs A."/>
            <person name="Gujja S."/>
            <person name="Heilman E.R."/>
            <person name="Heiman D."/>
            <person name="Hepburn T."/>
            <person name="Howarth C."/>
            <person name="Jen D."/>
            <person name="Larson L."/>
            <person name="Mehta T."/>
            <person name="Neiman D."/>
            <person name="Pearson M."/>
            <person name="Roberts A."/>
            <person name="Saif S."/>
            <person name="Shea T."/>
            <person name="Shenoy N."/>
            <person name="Sisk P."/>
            <person name="Stolte C."/>
            <person name="Sykes S."/>
            <person name="Walk T."/>
            <person name="White J."/>
            <person name="Yandava C."/>
            <person name="Haas B."/>
            <person name="Nusbaum C."/>
            <person name="Birren B."/>
        </authorList>
    </citation>
    <scope>NUCLEOTIDE SEQUENCE [LARGE SCALE GENOMIC DNA]</scope>
    <source>
        <strain evidence="4">R3-111a-1</strain>
    </source>
</reference>
<evidence type="ECO:0000313" key="2">
    <source>
        <dbReference type="EMBL" id="EJT71026.1"/>
    </source>
</evidence>
<feature type="chain" id="PRO_5015095320" description="Hydrophobin 5" evidence="1">
    <location>
        <begin position="17"/>
        <end position="114"/>
    </location>
</feature>
<dbReference type="AlphaFoldDB" id="J3PEW8"/>
<proteinExistence type="predicted"/>
<evidence type="ECO:0008006" key="5">
    <source>
        <dbReference type="Google" id="ProtNLM"/>
    </source>
</evidence>
<evidence type="ECO:0000313" key="3">
    <source>
        <dbReference type="EnsemblFungi" id="EJT71026"/>
    </source>
</evidence>
<dbReference type="EMBL" id="GL385401">
    <property type="protein sequence ID" value="EJT71026.1"/>
    <property type="molecule type" value="Genomic_DNA"/>
</dbReference>
<protein>
    <recommendedName>
        <fullName evidence="5">Hydrophobin 5</fullName>
    </recommendedName>
</protein>
<accession>J3PEW8</accession>
<dbReference type="VEuPathDB" id="FungiDB:GGTG_12047"/>
<reference evidence="2" key="3">
    <citation type="submission" date="2010-09" db="EMBL/GenBank/DDBJ databases">
        <title>Annotation of Gaeumannomyces graminis var. tritici R3-111a-1.</title>
        <authorList>
            <consortium name="The Broad Institute Genome Sequencing Platform"/>
            <person name="Ma L.-J."/>
            <person name="Dead R."/>
            <person name="Young S.K."/>
            <person name="Zeng Q."/>
            <person name="Gargeya S."/>
            <person name="Fitzgerald M."/>
            <person name="Haas B."/>
            <person name="Abouelleil A."/>
            <person name="Alvarado L."/>
            <person name="Arachchi H.M."/>
            <person name="Berlin A."/>
            <person name="Brown A."/>
            <person name="Chapman S.B."/>
            <person name="Chen Z."/>
            <person name="Dunbar C."/>
            <person name="Freedman E."/>
            <person name="Gearin G."/>
            <person name="Gellesch M."/>
            <person name="Goldberg J."/>
            <person name="Griggs A."/>
            <person name="Gujja S."/>
            <person name="Heiman D."/>
            <person name="Howarth C."/>
            <person name="Larson L."/>
            <person name="Lui A."/>
            <person name="MacDonald P.J.P."/>
            <person name="Mehta T."/>
            <person name="Montmayeur A."/>
            <person name="Murphy C."/>
            <person name="Neiman D."/>
            <person name="Pearson M."/>
            <person name="Priest M."/>
            <person name="Roberts A."/>
            <person name="Saif S."/>
            <person name="Shea T."/>
            <person name="Shenoy N."/>
            <person name="Sisk P."/>
            <person name="Stolte C."/>
            <person name="Sykes S."/>
            <person name="Yandava C."/>
            <person name="Wortman J."/>
            <person name="Nusbaum C."/>
            <person name="Birren B."/>
        </authorList>
    </citation>
    <scope>NUCLEOTIDE SEQUENCE</scope>
    <source>
        <strain evidence="2">R3-111a-1</strain>
    </source>
</reference>
<keyword evidence="1" id="KW-0732">Signal</keyword>
<reference evidence="2" key="2">
    <citation type="submission" date="2010-07" db="EMBL/GenBank/DDBJ databases">
        <authorList>
            <consortium name="The Broad Institute Genome Sequencing Platform"/>
            <consortium name="Broad Institute Genome Sequencing Center for Infectious Disease"/>
            <person name="Ma L.-J."/>
            <person name="Dead R."/>
            <person name="Young S."/>
            <person name="Zeng Q."/>
            <person name="Koehrsen M."/>
            <person name="Alvarado L."/>
            <person name="Berlin A."/>
            <person name="Chapman S.B."/>
            <person name="Chen Z."/>
            <person name="Freedman E."/>
            <person name="Gellesch M."/>
            <person name="Goldberg J."/>
            <person name="Griggs A."/>
            <person name="Gujja S."/>
            <person name="Heilman E.R."/>
            <person name="Heiman D."/>
            <person name="Hepburn T."/>
            <person name="Howarth C."/>
            <person name="Jen D."/>
            <person name="Larson L."/>
            <person name="Mehta T."/>
            <person name="Neiman D."/>
            <person name="Pearson M."/>
            <person name="Roberts A."/>
            <person name="Saif S."/>
            <person name="Shea T."/>
            <person name="Shenoy N."/>
            <person name="Sisk P."/>
            <person name="Stolte C."/>
            <person name="Sykes S."/>
            <person name="Walk T."/>
            <person name="White J."/>
            <person name="Yandava C."/>
            <person name="Haas B."/>
            <person name="Nusbaum C."/>
            <person name="Birren B."/>
        </authorList>
    </citation>
    <scope>NUCLEOTIDE SEQUENCE</scope>
    <source>
        <strain evidence="2">R3-111a-1</strain>
    </source>
</reference>
<dbReference type="HOGENOM" id="CLU_172702_0_0_1"/>
<dbReference type="GeneID" id="20352505"/>
<dbReference type="EnsemblFungi" id="EJT71026">
    <property type="protein sequence ID" value="EJT71026"/>
    <property type="gene ID" value="GGTG_12047"/>
</dbReference>
<gene>
    <name evidence="3" type="primary">20352505</name>
    <name evidence="2" type="ORF">GGTG_12047</name>
</gene>
<dbReference type="Proteomes" id="UP000006039">
    <property type="component" value="Unassembled WGS sequence"/>
</dbReference>
<keyword evidence="4" id="KW-1185">Reference proteome</keyword>
<evidence type="ECO:0000256" key="1">
    <source>
        <dbReference type="SAM" id="SignalP"/>
    </source>
</evidence>
<dbReference type="OrthoDB" id="5231885at2759"/>
<reference evidence="3" key="5">
    <citation type="submission" date="2018-04" db="UniProtKB">
        <authorList>
            <consortium name="EnsemblFungi"/>
        </authorList>
    </citation>
    <scope>IDENTIFICATION</scope>
    <source>
        <strain evidence="3">R3-111a-1</strain>
    </source>
</reference>
<sequence>MRSSVTVAALVGLAAASPTGILKREPAQCPNVATIGGTDAENSLCCVYGQSIIHCCRNKPFTDDPYWSHALPCESKWWSSTSMFSAFYICQIEPCRAGCAEVPYVFTDPVSCTK</sequence>
<feature type="signal peptide" evidence="1">
    <location>
        <begin position="1"/>
        <end position="16"/>
    </location>
</feature>
<organism evidence="2">
    <name type="scientific">Gaeumannomyces tritici (strain R3-111a-1)</name>
    <name type="common">Wheat and barley take-all root rot fungus</name>
    <name type="synonym">Gaeumannomyces graminis var. tritici</name>
    <dbReference type="NCBI Taxonomy" id="644352"/>
    <lineage>
        <taxon>Eukaryota</taxon>
        <taxon>Fungi</taxon>
        <taxon>Dikarya</taxon>
        <taxon>Ascomycota</taxon>
        <taxon>Pezizomycotina</taxon>
        <taxon>Sordariomycetes</taxon>
        <taxon>Sordariomycetidae</taxon>
        <taxon>Magnaporthales</taxon>
        <taxon>Magnaporthaceae</taxon>
        <taxon>Gaeumannomyces</taxon>
    </lineage>
</organism>
<reference evidence="3" key="4">
    <citation type="journal article" date="2015" name="G3 (Bethesda)">
        <title>Genome sequences of three phytopathogenic species of the Magnaporthaceae family of fungi.</title>
        <authorList>
            <person name="Okagaki L.H."/>
            <person name="Nunes C.C."/>
            <person name="Sailsbery J."/>
            <person name="Clay B."/>
            <person name="Brown D."/>
            <person name="John T."/>
            <person name="Oh Y."/>
            <person name="Young N."/>
            <person name="Fitzgerald M."/>
            <person name="Haas B.J."/>
            <person name="Zeng Q."/>
            <person name="Young S."/>
            <person name="Adiconis X."/>
            <person name="Fan L."/>
            <person name="Levin J.Z."/>
            <person name="Mitchell T.K."/>
            <person name="Okubara P.A."/>
            <person name="Farman M.L."/>
            <person name="Kohn L.M."/>
            <person name="Birren B."/>
            <person name="Ma L.-J."/>
            <person name="Dean R.A."/>
        </authorList>
    </citation>
    <scope>NUCLEOTIDE SEQUENCE</scope>
    <source>
        <strain evidence="3">R3-111a-1</strain>
    </source>
</reference>
<dbReference type="RefSeq" id="XP_009228204.1">
    <property type="nucleotide sequence ID" value="XM_009229940.1"/>
</dbReference>